<dbReference type="PANTHER" id="PTHR23043">
    <property type="entry name" value="HYPOXIA-INDUCIBLE FACTOR 1 ALPHA"/>
    <property type="match status" value="1"/>
</dbReference>
<organism evidence="6 7">
    <name type="scientific">Romanomermis culicivorax</name>
    <name type="common">Nematode worm</name>
    <dbReference type="NCBI Taxonomy" id="13658"/>
    <lineage>
        <taxon>Eukaryota</taxon>
        <taxon>Metazoa</taxon>
        <taxon>Ecdysozoa</taxon>
        <taxon>Nematoda</taxon>
        <taxon>Enoplea</taxon>
        <taxon>Dorylaimia</taxon>
        <taxon>Mermithida</taxon>
        <taxon>Mermithoidea</taxon>
        <taxon>Mermithidae</taxon>
        <taxon>Romanomermis</taxon>
    </lineage>
</organism>
<dbReference type="Pfam" id="PF23171">
    <property type="entry name" value="bHLH_HIF1A"/>
    <property type="match status" value="1"/>
</dbReference>
<keyword evidence="3" id="KW-0539">Nucleus</keyword>
<feature type="domain" description="BHLH" evidence="5">
    <location>
        <begin position="2"/>
        <end position="55"/>
    </location>
</feature>
<evidence type="ECO:0000259" key="5">
    <source>
        <dbReference type="PROSITE" id="PS50888"/>
    </source>
</evidence>
<dbReference type="PANTHER" id="PTHR23043:SF17">
    <property type="entry name" value="PROTEIN SIMILAR"/>
    <property type="match status" value="1"/>
</dbReference>
<evidence type="ECO:0000256" key="1">
    <source>
        <dbReference type="ARBA" id="ARBA00023015"/>
    </source>
</evidence>
<dbReference type="InterPro" id="IPR036638">
    <property type="entry name" value="HLH_DNA-bd_sf"/>
</dbReference>
<keyword evidence="2" id="KW-0804">Transcription</keyword>
<dbReference type="GO" id="GO:0000981">
    <property type="term" value="F:DNA-binding transcription factor activity, RNA polymerase II-specific"/>
    <property type="evidence" value="ECO:0007669"/>
    <property type="project" value="TreeGrafter"/>
</dbReference>
<keyword evidence="1" id="KW-0805">Transcription regulation</keyword>
<dbReference type="AlphaFoldDB" id="A0A915JAJ4"/>
<name>A0A915JAJ4_ROMCU</name>
<reference evidence="7" key="1">
    <citation type="submission" date="2022-11" db="UniProtKB">
        <authorList>
            <consortium name="WormBaseParasite"/>
        </authorList>
    </citation>
    <scope>IDENTIFICATION</scope>
</reference>
<evidence type="ECO:0000256" key="3">
    <source>
        <dbReference type="ARBA" id="ARBA00023242"/>
    </source>
</evidence>
<proteinExistence type="predicted"/>
<dbReference type="GO" id="GO:0000977">
    <property type="term" value="F:RNA polymerase II transcription regulatory region sequence-specific DNA binding"/>
    <property type="evidence" value="ECO:0007669"/>
    <property type="project" value="TreeGrafter"/>
</dbReference>
<feature type="region of interest" description="Disordered" evidence="4">
    <location>
        <begin position="1"/>
        <end position="20"/>
    </location>
</feature>
<evidence type="ECO:0000256" key="2">
    <source>
        <dbReference type="ARBA" id="ARBA00023163"/>
    </source>
</evidence>
<accession>A0A915JAJ4</accession>
<dbReference type="InterPro" id="IPR011598">
    <property type="entry name" value="bHLH_dom"/>
</dbReference>
<dbReference type="GO" id="GO:0010557">
    <property type="term" value="P:positive regulation of macromolecule biosynthetic process"/>
    <property type="evidence" value="ECO:0007669"/>
    <property type="project" value="UniProtKB-ARBA"/>
</dbReference>
<dbReference type="Gene3D" id="4.10.280.10">
    <property type="entry name" value="Helix-loop-helix DNA-binding domain"/>
    <property type="match status" value="1"/>
</dbReference>
<dbReference type="Proteomes" id="UP000887565">
    <property type="component" value="Unplaced"/>
</dbReference>
<sequence>MTTKEQTRTAAKKRRERENTEYSRLCRLLPLPIIITDQLDKASVIRLVITYLNLKKNLQNLGAVISR</sequence>
<evidence type="ECO:0000313" key="6">
    <source>
        <dbReference type="Proteomes" id="UP000887565"/>
    </source>
</evidence>
<dbReference type="WBParaSite" id="nRc.2.0.1.t23508-RA">
    <property type="protein sequence ID" value="nRc.2.0.1.t23508-RA"/>
    <property type="gene ID" value="nRc.2.0.1.g23508"/>
</dbReference>
<protein>
    <submittedName>
        <fullName evidence="7">BHLH domain-containing protein</fullName>
    </submittedName>
</protein>
<dbReference type="PROSITE" id="PS50888">
    <property type="entry name" value="BHLH"/>
    <property type="match status" value="1"/>
</dbReference>
<keyword evidence="6" id="KW-1185">Reference proteome</keyword>
<dbReference type="OMA" id="ANEAHEY"/>
<evidence type="ECO:0000256" key="4">
    <source>
        <dbReference type="SAM" id="MobiDB-lite"/>
    </source>
</evidence>
<dbReference type="GO" id="GO:0046983">
    <property type="term" value="F:protein dimerization activity"/>
    <property type="evidence" value="ECO:0007669"/>
    <property type="project" value="InterPro"/>
</dbReference>
<dbReference type="SUPFAM" id="SSF47459">
    <property type="entry name" value="HLH, helix-loop-helix DNA-binding domain"/>
    <property type="match status" value="1"/>
</dbReference>
<evidence type="ECO:0000313" key="7">
    <source>
        <dbReference type="WBParaSite" id="nRc.2.0.1.t23508-RA"/>
    </source>
</evidence>